<name>A0ABD2NTS4_9CUCU</name>
<dbReference type="AlphaFoldDB" id="A0ABD2NTS4"/>
<gene>
    <name evidence="1" type="ORF">HHI36_005187</name>
</gene>
<protein>
    <submittedName>
        <fullName evidence="1">Uncharacterized protein</fullName>
    </submittedName>
</protein>
<dbReference type="EMBL" id="JABFTP020000144">
    <property type="protein sequence ID" value="KAL3281984.1"/>
    <property type="molecule type" value="Genomic_DNA"/>
</dbReference>
<sequence length="53" mass="6500">MQLLPPLLTIRTKNYRYWFEESTTQLNHNQKPKYMGCHTKRKMIDPLFLEESE</sequence>
<evidence type="ECO:0000313" key="2">
    <source>
        <dbReference type="Proteomes" id="UP001516400"/>
    </source>
</evidence>
<feature type="non-terminal residue" evidence="1">
    <location>
        <position position="53"/>
    </location>
</feature>
<comment type="caution">
    <text evidence="1">The sequence shown here is derived from an EMBL/GenBank/DDBJ whole genome shotgun (WGS) entry which is preliminary data.</text>
</comment>
<organism evidence="1 2">
    <name type="scientific">Cryptolaemus montrouzieri</name>
    <dbReference type="NCBI Taxonomy" id="559131"/>
    <lineage>
        <taxon>Eukaryota</taxon>
        <taxon>Metazoa</taxon>
        <taxon>Ecdysozoa</taxon>
        <taxon>Arthropoda</taxon>
        <taxon>Hexapoda</taxon>
        <taxon>Insecta</taxon>
        <taxon>Pterygota</taxon>
        <taxon>Neoptera</taxon>
        <taxon>Endopterygota</taxon>
        <taxon>Coleoptera</taxon>
        <taxon>Polyphaga</taxon>
        <taxon>Cucujiformia</taxon>
        <taxon>Coccinelloidea</taxon>
        <taxon>Coccinellidae</taxon>
        <taxon>Scymninae</taxon>
        <taxon>Scymnini</taxon>
        <taxon>Cryptolaemus</taxon>
    </lineage>
</organism>
<proteinExistence type="predicted"/>
<dbReference type="Proteomes" id="UP001516400">
    <property type="component" value="Unassembled WGS sequence"/>
</dbReference>
<reference evidence="1 2" key="1">
    <citation type="journal article" date="2021" name="BMC Biol.">
        <title>Horizontally acquired antibacterial genes associated with adaptive radiation of ladybird beetles.</title>
        <authorList>
            <person name="Li H.S."/>
            <person name="Tang X.F."/>
            <person name="Huang Y.H."/>
            <person name="Xu Z.Y."/>
            <person name="Chen M.L."/>
            <person name="Du X.Y."/>
            <person name="Qiu B.Y."/>
            <person name="Chen P.T."/>
            <person name="Zhang W."/>
            <person name="Slipinski A."/>
            <person name="Escalona H.E."/>
            <person name="Waterhouse R.M."/>
            <person name="Zwick A."/>
            <person name="Pang H."/>
        </authorList>
    </citation>
    <scope>NUCLEOTIDE SEQUENCE [LARGE SCALE GENOMIC DNA]</scope>
    <source>
        <strain evidence="1">SYSU2018</strain>
    </source>
</reference>
<evidence type="ECO:0000313" key="1">
    <source>
        <dbReference type="EMBL" id="KAL3281984.1"/>
    </source>
</evidence>
<accession>A0ABD2NTS4</accession>
<keyword evidence="2" id="KW-1185">Reference proteome</keyword>